<protein>
    <submittedName>
        <fullName evidence="1">Uncharacterized protein</fullName>
    </submittedName>
</protein>
<dbReference type="EMBL" id="JAUJQL010000034">
    <property type="protein sequence ID" value="MDN7528170.1"/>
    <property type="molecule type" value="Genomic_DNA"/>
</dbReference>
<evidence type="ECO:0000313" key="1">
    <source>
        <dbReference type="EMBL" id="MDN7528170.1"/>
    </source>
</evidence>
<proteinExistence type="predicted"/>
<name>A0ABT8P4J7_9BURK</name>
<organism evidence="1 2">
    <name type="scientific">Burkholderia orbicola</name>
    <dbReference type="NCBI Taxonomy" id="2978683"/>
    <lineage>
        <taxon>Bacteria</taxon>
        <taxon>Pseudomonadati</taxon>
        <taxon>Pseudomonadota</taxon>
        <taxon>Betaproteobacteria</taxon>
        <taxon>Burkholderiales</taxon>
        <taxon>Burkholderiaceae</taxon>
        <taxon>Burkholderia</taxon>
        <taxon>Burkholderia cepacia complex</taxon>
    </lineage>
</organism>
<gene>
    <name evidence="1" type="ORF">QZM70_35055</name>
</gene>
<comment type="caution">
    <text evidence="1">The sequence shown here is derived from an EMBL/GenBank/DDBJ whole genome shotgun (WGS) entry which is preliminary data.</text>
</comment>
<reference evidence="1" key="1">
    <citation type="submission" date="2023-07" db="EMBL/GenBank/DDBJ databases">
        <title>A collection of bacterial strains from the Burkholderia cepacia Research Laboratory and Repository.</title>
        <authorList>
            <person name="Lipuma J."/>
            <person name="Spilker T."/>
            <person name="Caverly L."/>
        </authorList>
    </citation>
    <scope>NUCLEOTIDE SEQUENCE</scope>
    <source>
        <strain evidence="1">AU45194</strain>
    </source>
</reference>
<keyword evidence="2" id="KW-1185">Reference proteome</keyword>
<evidence type="ECO:0000313" key="2">
    <source>
        <dbReference type="Proteomes" id="UP001172217"/>
    </source>
</evidence>
<dbReference type="Proteomes" id="UP001172217">
    <property type="component" value="Unassembled WGS sequence"/>
</dbReference>
<dbReference type="RefSeq" id="WP_155123328.1">
    <property type="nucleotide sequence ID" value="NZ_CBCPGX010000042.1"/>
</dbReference>
<accession>A0ABT8P4J7</accession>
<sequence>MTLRIEERPDEAGVFAQKVTFIDHRRSTSSIIDHRNIVVGRAPSVGLDS</sequence>